<keyword evidence="2" id="KW-0238">DNA-binding</keyword>
<dbReference type="Pfam" id="PF00455">
    <property type="entry name" value="DeoRC"/>
    <property type="match status" value="1"/>
</dbReference>
<dbReference type="GO" id="GO:0003700">
    <property type="term" value="F:DNA-binding transcription factor activity"/>
    <property type="evidence" value="ECO:0007669"/>
    <property type="project" value="InterPro"/>
</dbReference>
<evidence type="ECO:0000313" key="5">
    <source>
        <dbReference type="EMBL" id="HFX14000.1"/>
    </source>
</evidence>
<comment type="caution">
    <text evidence="5">The sequence shown here is derived from an EMBL/GenBank/DDBJ whole genome shotgun (WGS) entry which is preliminary data.</text>
</comment>
<dbReference type="InterPro" id="IPR037171">
    <property type="entry name" value="NagB/RpiA_transferase-like"/>
</dbReference>
<reference evidence="5" key="1">
    <citation type="journal article" date="2020" name="mSystems">
        <title>Genome- and Community-Level Interaction Insights into Carbon Utilization and Element Cycling Functions of Hydrothermarchaeota in Hydrothermal Sediment.</title>
        <authorList>
            <person name="Zhou Z."/>
            <person name="Liu Y."/>
            <person name="Xu W."/>
            <person name="Pan J."/>
            <person name="Luo Z.H."/>
            <person name="Li M."/>
        </authorList>
    </citation>
    <scope>NUCLEOTIDE SEQUENCE [LARGE SCALE GENOMIC DNA]</scope>
    <source>
        <strain evidence="5">SpSt-81</strain>
    </source>
</reference>
<evidence type="ECO:0000259" key="4">
    <source>
        <dbReference type="PROSITE" id="PS51000"/>
    </source>
</evidence>
<proteinExistence type="predicted"/>
<keyword evidence="3" id="KW-0804">Transcription</keyword>
<dbReference type="InterPro" id="IPR018356">
    <property type="entry name" value="Tscrpt_reg_HTH_DeoR_CS"/>
</dbReference>
<dbReference type="AlphaFoldDB" id="A0A7C3RKV2"/>
<evidence type="ECO:0000256" key="3">
    <source>
        <dbReference type="ARBA" id="ARBA00023163"/>
    </source>
</evidence>
<dbReference type="Pfam" id="PF08220">
    <property type="entry name" value="HTH_DeoR"/>
    <property type="match status" value="1"/>
</dbReference>
<dbReference type="Gene3D" id="1.10.10.10">
    <property type="entry name" value="Winged helix-like DNA-binding domain superfamily/Winged helix DNA-binding domain"/>
    <property type="match status" value="1"/>
</dbReference>
<dbReference type="PROSITE" id="PS51000">
    <property type="entry name" value="HTH_DEOR_2"/>
    <property type="match status" value="1"/>
</dbReference>
<protein>
    <submittedName>
        <fullName evidence="5">DeoR/GlpR transcriptional regulator</fullName>
    </submittedName>
</protein>
<dbReference type="GO" id="GO:0003677">
    <property type="term" value="F:DNA binding"/>
    <property type="evidence" value="ECO:0007669"/>
    <property type="project" value="UniProtKB-KW"/>
</dbReference>
<dbReference type="InterPro" id="IPR036388">
    <property type="entry name" value="WH-like_DNA-bd_sf"/>
</dbReference>
<feature type="domain" description="HTH deoR-type" evidence="4">
    <location>
        <begin position="4"/>
        <end position="59"/>
    </location>
</feature>
<dbReference type="InterPro" id="IPR014036">
    <property type="entry name" value="DeoR-like_C"/>
</dbReference>
<dbReference type="CDD" id="cd00090">
    <property type="entry name" value="HTH_ARSR"/>
    <property type="match status" value="1"/>
</dbReference>
<evidence type="ECO:0000256" key="2">
    <source>
        <dbReference type="ARBA" id="ARBA00023125"/>
    </source>
</evidence>
<dbReference type="PANTHER" id="PTHR30363:SF56">
    <property type="entry name" value="TRANSCRIPTIONAL REGULATOR, DEOR FAMILY"/>
    <property type="match status" value="1"/>
</dbReference>
<dbReference type="Gene3D" id="3.40.50.1360">
    <property type="match status" value="1"/>
</dbReference>
<accession>A0A7C3RKV2</accession>
<dbReference type="PROSITE" id="PS00894">
    <property type="entry name" value="HTH_DEOR_1"/>
    <property type="match status" value="1"/>
</dbReference>
<organism evidence="5">
    <name type="scientific">Dictyoglomus thermophilum</name>
    <dbReference type="NCBI Taxonomy" id="14"/>
    <lineage>
        <taxon>Bacteria</taxon>
        <taxon>Pseudomonadati</taxon>
        <taxon>Dictyoglomota</taxon>
        <taxon>Dictyoglomia</taxon>
        <taxon>Dictyoglomales</taxon>
        <taxon>Dictyoglomaceae</taxon>
        <taxon>Dictyoglomus</taxon>
    </lineage>
</organism>
<dbReference type="SMART" id="SM01134">
    <property type="entry name" value="DeoRC"/>
    <property type="match status" value="1"/>
</dbReference>
<keyword evidence="1" id="KW-0805">Transcription regulation</keyword>
<dbReference type="SMART" id="SM00420">
    <property type="entry name" value="HTH_DEOR"/>
    <property type="match status" value="1"/>
</dbReference>
<dbReference type="InterPro" id="IPR050313">
    <property type="entry name" value="Carb_Metab_HTH_regulators"/>
</dbReference>
<dbReference type="PRINTS" id="PR00037">
    <property type="entry name" value="HTHLACR"/>
</dbReference>
<dbReference type="EMBL" id="DTIN01000033">
    <property type="protein sequence ID" value="HFX14000.1"/>
    <property type="molecule type" value="Genomic_DNA"/>
</dbReference>
<dbReference type="SUPFAM" id="SSF100950">
    <property type="entry name" value="NagB/RpiA/CoA transferase-like"/>
    <property type="match status" value="1"/>
</dbReference>
<dbReference type="InterPro" id="IPR036390">
    <property type="entry name" value="WH_DNA-bd_sf"/>
</dbReference>
<sequence>MNMKEYRFNKIIKLIRERGYITVPEIAKELGISEITVRRDLRFLEGQGLIKRVRGGATLTGITSENSFFVKLEENKEAKKEIGKKALSLLKDGSIIALSGGTTIYYMVQALDESPITDLTILTNSITSAWAVINLRKSFKLIHSGGTTKEKSFECIGGYVIKFFQEIGKIDFYFLGANGVDLKSGITFFDMEEAEVAKTIILKADKVVLLADSSKFGTSAPFRVCTLEKVDYIVTDIIPDEFKNIPDWHLKFIV</sequence>
<dbReference type="SUPFAM" id="SSF46785">
    <property type="entry name" value="Winged helix' DNA-binding domain"/>
    <property type="match status" value="1"/>
</dbReference>
<evidence type="ECO:0000256" key="1">
    <source>
        <dbReference type="ARBA" id="ARBA00023015"/>
    </source>
</evidence>
<name>A0A7C3RKV2_DICTH</name>
<gene>
    <name evidence="5" type="ORF">ENW00_07655</name>
</gene>
<dbReference type="InterPro" id="IPR011991">
    <property type="entry name" value="ArsR-like_HTH"/>
</dbReference>
<dbReference type="PANTHER" id="PTHR30363">
    <property type="entry name" value="HTH-TYPE TRANSCRIPTIONAL REGULATOR SRLR-RELATED"/>
    <property type="match status" value="1"/>
</dbReference>
<dbReference type="InterPro" id="IPR001034">
    <property type="entry name" value="DeoR_HTH"/>
</dbReference>